<keyword evidence="3" id="KW-1185">Reference proteome</keyword>
<name>A0ABY7CWN7_9BASI</name>
<sequence length="552" mass="63738">MRLTTSGHLRLYYLASQCLILQAALFDSTKHDPVPNVEEIGQAFQSPQMTISSRSDGTRSSQVQSNGPKITNQDGSLADVDRNLPHSPGEARRSRPGPGGRSKLLEKWPDRVQKFKSYFKRVKSEYRSLIRSAKDFLNLFERYKDVAIFSEIDHLKEIIGEAHDYYKLLGTTKQKEFWNLFEKEGKSERGALFPRLAKTSTFGRKGKDDLAQAILDNEPKVRTSRAMAAFALETLASIEKGKAKYDEALASSTKLVEDFVRTFANNRKVSDVSQRIRHWKSKHPSEIPSSLQHPYQVVFADLFGPGDIAKPEKDDSEGFRRFQKLWQVTNKQMLAIWEVSTQAKKMLADLYTAEEINAQRGSSLWRFLRPAAKYKQEIEQSHKLQREIHDKLSDVFENPKELKKKMADIAAAKTTDEEWADKCFNNVHYHLLPFIDPLRACRRHEDYPDITPLLNDFGISSSIRAMKRLMELSEALVPHLRVLYKQQMIARDFRTELEARLNGASQYRLWNHLKKIVEIDKSSTPKRQSLHRFLLDAAKSYILSFINKFRRK</sequence>
<feature type="region of interest" description="Disordered" evidence="1">
    <location>
        <begin position="44"/>
        <end position="105"/>
    </location>
</feature>
<evidence type="ECO:0000313" key="3">
    <source>
        <dbReference type="Proteomes" id="UP001164743"/>
    </source>
</evidence>
<evidence type="ECO:0000313" key="2">
    <source>
        <dbReference type="EMBL" id="WAQ89343.1"/>
    </source>
</evidence>
<dbReference type="RefSeq" id="XP_053024898.1">
    <property type="nucleotide sequence ID" value="XM_053161205.1"/>
</dbReference>
<organism evidence="2 3">
    <name type="scientific">Puccinia triticina</name>
    <dbReference type="NCBI Taxonomy" id="208348"/>
    <lineage>
        <taxon>Eukaryota</taxon>
        <taxon>Fungi</taxon>
        <taxon>Dikarya</taxon>
        <taxon>Basidiomycota</taxon>
        <taxon>Pucciniomycotina</taxon>
        <taxon>Pucciniomycetes</taxon>
        <taxon>Pucciniales</taxon>
        <taxon>Pucciniaceae</taxon>
        <taxon>Puccinia</taxon>
    </lineage>
</organism>
<dbReference type="GeneID" id="77802089"/>
<proteinExistence type="predicted"/>
<evidence type="ECO:0000256" key="1">
    <source>
        <dbReference type="SAM" id="MobiDB-lite"/>
    </source>
</evidence>
<gene>
    <name evidence="2" type="ORF">PtA15_11A30</name>
</gene>
<dbReference type="Proteomes" id="UP001164743">
    <property type="component" value="Chromosome 11A"/>
</dbReference>
<reference evidence="2" key="1">
    <citation type="submission" date="2022-10" db="EMBL/GenBank/DDBJ databases">
        <title>Puccinia triticina Genome sequencing and assembly.</title>
        <authorList>
            <person name="Li C."/>
        </authorList>
    </citation>
    <scope>NUCLEOTIDE SEQUENCE</scope>
    <source>
        <strain evidence="2">Pt15</strain>
    </source>
</reference>
<feature type="compositionally biased region" description="Basic and acidic residues" evidence="1">
    <location>
        <begin position="79"/>
        <end position="93"/>
    </location>
</feature>
<dbReference type="EMBL" id="CP110431">
    <property type="protein sequence ID" value="WAQ89343.1"/>
    <property type="molecule type" value="Genomic_DNA"/>
</dbReference>
<feature type="compositionally biased region" description="Polar residues" evidence="1">
    <location>
        <begin position="44"/>
        <end position="75"/>
    </location>
</feature>
<accession>A0ABY7CWN7</accession>
<protein>
    <submittedName>
        <fullName evidence="2">Uncharacterized protein</fullName>
    </submittedName>
</protein>